<keyword evidence="4 10" id="KW-1134">Transmembrane beta strand</keyword>
<evidence type="ECO:0000256" key="5">
    <source>
        <dbReference type="ARBA" id="ARBA00022692"/>
    </source>
</evidence>
<organism evidence="15 16">
    <name type="scientific">Collimonas rhizosphaerae</name>
    <dbReference type="NCBI Taxonomy" id="3126357"/>
    <lineage>
        <taxon>Bacteria</taxon>
        <taxon>Pseudomonadati</taxon>
        <taxon>Pseudomonadota</taxon>
        <taxon>Betaproteobacteria</taxon>
        <taxon>Burkholderiales</taxon>
        <taxon>Oxalobacteraceae</taxon>
        <taxon>Collimonas</taxon>
    </lineage>
</organism>
<evidence type="ECO:0000256" key="4">
    <source>
        <dbReference type="ARBA" id="ARBA00022452"/>
    </source>
</evidence>
<evidence type="ECO:0000256" key="3">
    <source>
        <dbReference type="ARBA" id="ARBA00022448"/>
    </source>
</evidence>
<feature type="signal peptide" evidence="12">
    <location>
        <begin position="1"/>
        <end position="37"/>
    </location>
</feature>
<dbReference type="InterPro" id="IPR036942">
    <property type="entry name" value="Beta-barrel_TonB_sf"/>
</dbReference>
<dbReference type="SUPFAM" id="SSF56935">
    <property type="entry name" value="Porins"/>
    <property type="match status" value="1"/>
</dbReference>
<evidence type="ECO:0000256" key="8">
    <source>
        <dbReference type="ARBA" id="ARBA00023170"/>
    </source>
</evidence>
<accession>A0ABU9Q0I5</accession>
<keyword evidence="8 15" id="KW-0675">Receptor</keyword>
<dbReference type="Pfam" id="PF00593">
    <property type="entry name" value="TonB_dep_Rec_b-barrel"/>
    <property type="match status" value="1"/>
</dbReference>
<evidence type="ECO:0000256" key="6">
    <source>
        <dbReference type="ARBA" id="ARBA00023077"/>
    </source>
</evidence>
<evidence type="ECO:0000256" key="1">
    <source>
        <dbReference type="ARBA" id="ARBA00004571"/>
    </source>
</evidence>
<dbReference type="RefSeq" id="WP_342830938.1">
    <property type="nucleotide sequence ID" value="NZ_JBANDC010000017.1"/>
</dbReference>
<evidence type="ECO:0000256" key="2">
    <source>
        <dbReference type="ARBA" id="ARBA00009810"/>
    </source>
</evidence>
<keyword evidence="16" id="KW-1185">Reference proteome</keyword>
<gene>
    <name evidence="15" type="ORF">V8G57_20455</name>
</gene>
<sequence length="797" mass="84651">MSSASPDKQSRAISGKLKLSGAAIAVGSLFAAGQAMAADSANIGNVQDVIVTTGTRDTQKAARESLSPIDVVSAAELQKTGQTDLRDALVKLSPSITRQAVGADAANLTSALTMRGLSPNHVLVLVNGKRRHASANITADSGPQQGSTPVDIDLIPVSAVDHIEILRDGAAAQYGSDAIAGVINIILKSSSRGGGASTSAGQYNTGDGLNWGGAADIGTQLGRDGFLHLSAEYRNQDHTNRGGLDSRTGTKVNKILGDPQIERESVAFNAGYALNNDVELYSFGTYAHRTSASYQNYRLPSVLPALYPNGFTPQETSSENDYSLTGGARGDRLGAWHWDLSSTYGGDDIDIGMRDSANTSLFAATGSTPTGFHLAQYKNFQWTNNLELGRPLDLGFLPAPLNLSLGAEHRRETYEVGAGDAASSFGSGAQALPGLGALSVGKFSRNVLASYLDLSTRLTPQWEVDLAGRFEHYSDAGNTTNGKFSTRYELDPRLAVRATVSTGFRAPSLAQEYYTSLAVSPTSATGLLGVNSAAAKSLGAQPLKPEKSTSFNLGIVAEPIDKLSVTVDAYQIGIKDRIVQGGSYSGQTAIDALTSSGLNLPSGLTSVQASYFANGVDTRTRGVDIVAAYKTSLKEWGRIDWDFGANLNQTSVTRVARDANGNILLNAQQIGYLTSATPRNKLILGGVWSKDKWGASLHLTRFGKTSTEATYYTGPNAFSTTTFNHIENTPKFITDLEVRYAFTGNFQVALGANNLFNIYPAKLPAENRYLGVSQYNIYSSQIGVNGGFYYLRANYKF</sequence>
<dbReference type="PANTHER" id="PTHR47234:SF3">
    <property type="entry name" value="SECRETIN_TONB SHORT N-TERMINAL DOMAIN-CONTAINING PROTEIN"/>
    <property type="match status" value="1"/>
</dbReference>
<keyword evidence="3 10" id="KW-0813">Transport</keyword>
<proteinExistence type="inferred from homology"/>
<dbReference type="InterPro" id="IPR037066">
    <property type="entry name" value="Plug_dom_sf"/>
</dbReference>
<dbReference type="Gene3D" id="2.170.130.10">
    <property type="entry name" value="TonB-dependent receptor, plug domain"/>
    <property type="match status" value="1"/>
</dbReference>
<evidence type="ECO:0000313" key="15">
    <source>
        <dbReference type="EMBL" id="MEM4989771.1"/>
    </source>
</evidence>
<keyword evidence="6 11" id="KW-0798">TonB box</keyword>
<evidence type="ECO:0000313" key="16">
    <source>
        <dbReference type="Proteomes" id="UP001495910"/>
    </source>
</evidence>
<feature type="domain" description="TonB-dependent receptor-like beta-barrel" evidence="13">
    <location>
        <begin position="289"/>
        <end position="755"/>
    </location>
</feature>
<name>A0ABU9Q0I5_9BURK</name>
<dbReference type="InterPro" id="IPR012910">
    <property type="entry name" value="Plug_dom"/>
</dbReference>
<keyword evidence="12" id="KW-0732">Signal</keyword>
<dbReference type="PROSITE" id="PS52016">
    <property type="entry name" value="TONB_DEPENDENT_REC_3"/>
    <property type="match status" value="1"/>
</dbReference>
<evidence type="ECO:0000256" key="9">
    <source>
        <dbReference type="ARBA" id="ARBA00023237"/>
    </source>
</evidence>
<keyword evidence="7 10" id="KW-0472">Membrane</keyword>
<reference evidence="15 16" key="1">
    <citation type="submission" date="2024-02" db="EMBL/GenBank/DDBJ databases">
        <title>Draft genome sequence of Collimonas sp. strain H4R21, an effective mineral-weathering bacterial strain isolated from the beech rhizosphere.</title>
        <authorList>
            <person name="Morin E."/>
            <person name="Uroz S."/>
            <person name="Leveau J.H.J."/>
            <person name="Kumar R."/>
            <person name="Rey M.W."/>
            <person name="Pham J."/>
        </authorList>
    </citation>
    <scope>NUCLEOTIDE SEQUENCE [LARGE SCALE GENOMIC DNA]</scope>
    <source>
        <strain evidence="15 16">H4R21</strain>
    </source>
</reference>
<dbReference type="InterPro" id="IPR039426">
    <property type="entry name" value="TonB-dep_rcpt-like"/>
</dbReference>
<evidence type="ECO:0000256" key="7">
    <source>
        <dbReference type="ARBA" id="ARBA00023136"/>
    </source>
</evidence>
<comment type="subcellular location">
    <subcellularLocation>
        <location evidence="1 10">Cell outer membrane</location>
        <topology evidence="1 10">Multi-pass membrane protein</topology>
    </subcellularLocation>
</comment>
<dbReference type="EMBL" id="JBANDC010000017">
    <property type="protein sequence ID" value="MEM4989771.1"/>
    <property type="molecule type" value="Genomic_DNA"/>
</dbReference>
<keyword evidence="5 10" id="KW-0812">Transmembrane</keyword>
<dbReference type="CDD" id="cd01347">
    <property type="entry name" value="ligand_gated_channel"/>
    <property type="match status" value="1"/>
</dbReference>
<evidence type="ECO:0000259" key="13">
    <source>
        <dbReference type="Pfam" id="PF00593"/>
    </source>
</evidence>
<comment type="caution">
    <text evidence="15">The sequence shown here is derived from an EMBL/GenBank/DDBJ whole genome shotgun (WGS) entry which is preliminary data.</text>
</comment>
<evidence type="ECO:0000259" key="14">
    <source>
        <dbReference type="Pfam" id="PF07715"/>
    </source>
</evidence>
<evidence type="ECO:0000256" key="12">
    <source>
        <dbReference type="SAM" id="SignalP"/>
    </source>
</evidence>
<feature type="domain" description="TonB-dependent receptor plug" evidence="14">
    <location>
        <begin position="63"/>
        <end position="182"/>
    </location>
</feature>
<comment type="similarity">
    <text evidence="2 10 11">Belongs to the TonB-dependent receptor family.</text>
</comment>
<dbReference type="Proteomes" id="UP001495910">
    <property type="component" value="Unassembled WGS sequence"/>
</dbReference>
<evidence type="ECO:0000256" key="11">
    <source>
        <dbReference type="RuleBase" id="RU003357"/>
    </source>
</evidence>
<keyword evidence="9 10" id="KW-0998">Cell outer membrane</keyword>
<evidence type="ECO:0000256" key="10">
    <source>
        <dbReference type="PROSITE-ProRule" id="PRU01360"/>
    </source>
</evidence>
<dbReference type="PANTHER" id="PTHR47234">
    <property type="match status" value="1"/>
</dbReference>
<dbReference type="Pfam" id="PF07715">
    <property type="entry name" value="Plug"/>
    <property type="match status" value="1"/>
</dbReference>
<feature type="chain" id="PRO_5045963391" evidence="12">
    <location>
        <begin position="38"/>
        <end position="797"/>
    </location>
</feature>
<protein>
    <submittedName>
        <fullName evidence="15">TonB-dependent receptor</fullName>
    </submittedName>
</protein>
<dbReference type="InterPro" id="IPR000531">
    <property type="entry name" value="Beta-barrel_TonB"/>
</dbReference>
<dbReference type="Gene3D" id="2.40.170.20">
    <property type="entry name" value="TonB-dependent receptor, beta-barrel domain"/>
    <property type="match status" value="1"/>
</dbReference>